<reference evidence="1 2" key="1">
    <citation type="journal article" date="2015" name="Int J Genomics">
        <title>Comparative Genomics Revealed Genetic Diversity and Species/Strain-Level Differences in Carbohydrate Metabolism of Three Probiotic Bifidobacterial Species.</title>
        <authorList>
            <person name="Odamaki T."/>
            <person name="Horigome A."/>
            <person name="Sugahara H."/>
            <person name="Hashikura N."/>
            <person name="Minami J."/>
            <person name="Xiao J.Z."/>
            <person name="Abe F."/>
        </authorList>
    </citation>
    <scope>NUCLEOTIDE SEQUENCE [LARGE SCALE GENOMIC DNA]</scope>
    <source>
        <strain evidence="1 2">MCC 0483</strain>
    </source>
</reference>
<dbReference type="Proteomes" id="UP000037239">
    <property type="component" value="Unassembled WGS sequence"/>
</dbReference>
<comment type="caution">
    <text evidence="1">The sequence shown here is derived from an EMBL/GenBank/DDBJ whole genome shotgun (WGS) entry which is preliminary data.</text>
</comment>
<dbReference type="EMBL" id="AWFK01000008">
    <property type="protein sequence ID" value="KOA49511.1"/>
    <property type="molecule type" value="Genomic_DNA"/>
</dbReference>
<dbReference type="InterPro" id="IPR016181">
    <property type="entry name" value="Acyl_CoA_acyltransferase"/>
</dbReference>
<accession>A0AB34T8K9</accession>
<evidence type="ECO:0000313" key="1">
    <source>
        <dbReference type="EMBL" id="KOA49511.1"/>
    </source>
</evidence>
<dbReference type="Gene3D" id="3.40.630.30">
    <property type="match status" value="1"/>
</dbReference>
<dbReference type="AlphaFoldDB" id="A0AB34T8K9"/>
<organism evidence="1 2">
    <name type="scientific">Bifidobacterium animalis subsp. animalis MCC 0483</name>
    <dbReference type="NCBI Taxonomy" id="1365955"/>
    <lineage>
        <taxon>Bacteria</taxon>
        <taxon>Bacillati</taxon>
        <taxon>Actinomycetota</taxon>
        <taxon>Actinomycetes</taxon>
        <taxon>Bifidobacteriales</taxon>
        <taxon>Bifidobacteriaceae</taxon>
        <taxon>Bifidobacterium</taxon>
    </lineage>
</organism>
<sequence length="145" mass="17022">MFNAATALFNPDNQDLRMYAAVDYDSEEDPILYGAVWIGMNEGRWVEPRGVYQICYIARAIKYRECRIGDLLLGHALYACWMNHQRFGGLLRVTALVDYRNESSIKLFERHGFTRMEHADYIDGRYLEYALPEDSPEWENMRNPV</sequence>
<protein>
    <recommendedName>
        <fullName evidence="3">N-acetyltransferase</fullName>
    </recommendedName>
</protein>
<name>A0AB34T8K9_9BIFI</name>
<evidence type="ECO:0000313" key="2">
    <source>
        <dbReference type="Proteomes" id="UP000037239"/>
    </source>
</evidence>
<proteinExistence type="predicted"/>
<dbReference type="SUPFAM" id="SSF55729">
    <property type="entry name" value="Acyl-CoA N-acyltransferases (Nat)"/>
    <property type="match status" value="1"/>
</dbReference>
<evidence type="ECO:0008006" key="3">
    <source>
        <dbReference type="Google" id="ProtNLM"/>
    </source>
</evidence>
<gene>
    <name evidence="1" type="ORF">BAAM0483_05030</name>
</gene>